<dbReference type="PIRSF" id="PIRSF005610">
    <property type="entry name" value="SirB"/>
    <property type="match status" value="1"/>
</dbReference>
<name>A0ABU9YT46_9RHOO</name>
<keyword evidence="1" id="KW-0812">Transmembrane</keyword>
<evidence type="ECO:0000313" key="2">
    <source>
        <dbReference type="EMBL" id="MEN3066892.1"/>
    </source>
</evidence>
<protein>
    <submittedName>
        <fullName evidence="2">SirB2 family protein</fullName>
    </submittedName>
</protein>
<dbReference type="PANTHER" id="PTHR39594">
    <property type="entry name" value="PROTEIN YCHQ"/>
    <property type="match status" value="1"/>
</dbReference>
<sequence length="132" mass="14335">MEGAEMDYLAIKNLHVGCVVLSISLFLLRGVLQLRGLAWRRSAALRIAPHLIDSGLLAAAIWLALSSHQYPFVQTWLTAKLLALLAYIGCGKIALAAKTPAQRRLPAFLAAILCVIYIVGVALTRSASWQLL</sequence>
<keyword evidence="1" id="KW-1133">Transmembrane helix</keyword>
<gene>
    <name evidence="2" type="ORF">ABDB84_00290</name>
</gene>
<dbReference type="Pfam" id="PF04247">
    <property type="entry name" value="SirB"/>
    <property type="match status" value="1"/>
</dbReference>
<reference evidence="2 3" key="1">
    <citation type="journal article" date="2018" name="Int. J. Syst. Evol. Microbiol.">
        <title>Uliginosibacterium sediminicola sp. nov., isolated from freshwater sediment.</title>
        <authorList>
            <person name="Hwang W.M."/>
            <person name="Kim S.M."/>
            <person name="Kang K."/>
            <person name="Ahn T.Y."/>
        </authorList>
    </citation>
    <scope>NUCLEOTIDE SEQUENCE [LARGE SCALE GENOMIC DNA]</scope>
    <source>
        <strain evidence="2 3">M1-21</strain>
    </source>
</reference>
<dbReference type="Proteomes" id="UP001410394">
    <property type="component" value="Unassembled WGS sequence"/>
</dbReference>
<evidence type="ECO:0000256" key="1">
    <source>
        <dbReference type="SAM" id="Phobius"/>
    </source>
</evidence>
<dbReference type="RefSeq" id="WP_345917662.1">
    <property type="nucleotide sequence ID" value="NZ_JBDIVE010000001.1"/>
</dbReference>
<proteinExistence type="predicted"/>
<organism evidence="2 3">
    <name type="scientific">Uliginosibacterium sediminicola</name>
    <dbReference type="NCBI Taxonomy" id="2024550"/>
    <lineage>
        <taxon>Bacteria</taxon>
        <taxon>Pseudomonadati</taxon>
        <taxon>Pseudomonadota</taxon>
        <taxon>Betaproteobacteria</taxon>
        <taxon>Rhodocyclales</taxon>
        <taxon>Zoogloeaceae</taxon>
        <taxon>Uliginosibacterium</taxon>
    </lineage>
</organism>
<keyword evidence="1" id="KW-0472">Membrane</keyword>
<dbReference type="PANTHER" id="PTHR39594:SF1">
    <property type="entry name" value="PROTEIN YCHQ"/>
    <property type="match status" value="1"/>
</dbReference>
<evidence type="ECO:0000313" key="3">
    <source>
        <dbReference type="Proteomes" id="UP001410394"/>
    </source>
</evidence>
<accession>A0ABU9YT46</accession>
<feature type="transmembrane region" description="Helical" evidence="1">
    <location>
        <begin position="77"/>
        <end position="95"/>
    </location>
</feature>
<dbReference type="EMBL" id="JBDIVE010000001">
    <property type="protein sequence ID" value="MEN3066892.1"/>
    <property type="molecule type" value="Genomic_DNA"/>
</dbReference>
<feature type="transmembrane region" description="Helical" evidence="1">
    <location>
        <begin position="44"/>
        <end position="65"/>
    </location>
</feature>
<feature type="transmembrane region" description="Helical" evidence="1">
    <location>
        <begin position="14"/>
        <end position="32"/>
    </location>
</feature>
<comment type="caution">
    <text evidence="2">The sequence shown here is derived from an EMBL/GenBank/DDBJ whole genome shotgun (WGS) entry which is preliminary data.</text>
</comment>
<keyword evidence="3" id="KW-1185">Reference proteome</keyword>
<dbReference type="InterPro" id="IPR007360">
    <property type="entry name" value="SirB"/>
</dbReference>
<feature type="transmembrane region" description="Helical" evidence="1">
    <location>
        <begin position="107"/>
        <end position="127"/>
    </location>
</feature>